<dbReference type="PROSITE" id="PS51257">
    <property type="entry name" value="PROKAR_LIPOPROTEIN"/>
    <property type="match status" value="1"/>
</dbReference>
<sequence length="329" mass="35746">MNLRFPICYCFALLLIVSLVGCSKEYSRESPDPVNTPATPQQGQAVFTLVKQNSSCSDAKVEGTYKVGTPLGSDAKIQVSVQVTTPGFWTMSTGMVNGMSYTASGTFTTVGKQTITLTGTGSPEKDGAFFFPLQTNGSSCSVIVVINGDVQAPTADFYYRMTVNGKQYVQEVTEDNGFLPTTGILGTSDVFMTTGVVWPGATLPKGKTSLQLTMGILRGFDAMTDADFKNFFKPGNYNYLVLKNGQFTDGVQLNWTDENGVEWETLNGSTAGQPDATFSIVSTDVWDGNYPFYGIKIKVRFTCKFYNPRTGDALNITDGEMTGIFLKKR</sequence>
<keyword evidence="2" id="KW-1185">Reference proteome</keyword>
<gene>
    <name evidence="1" type="ORF">ICL07_00710</name>
</gene>
<dbReference type="Proteomes" id="UP000659124">
    <property type="component" value="Unassembled WGS sequence"/>
</dbReference>
<dbReference type="RefSeq" id="WP_188086034.1">
    <property type="nucleotide sequence ID" value="NZ_JACVFC010000001.1"/>
</dbReference>
<accession>A0ABR7TH74</accession>
<protein>
    <submittedName>
        <fullName evidence="1">Uncharacterized protein</fullName>
    </submittedName>
</protein>
<evidence type="ECO:0000313" key="1">
    <source>
        <dbReference type="EMBL" id="MBC9928873.1"/>
    </source>
</evidence>
<proteinExistence type="predicted"/>
<evidence type="ECO:0000313" key="2">
    <source>
        <dbReference type="Proteomes" id="UP000659124"/>
    </source>
</evidence>
<comment type="caution">
    <text evidence="1">The sequence shown here is derived from an EMBL/GenBank/DDBJ whole genome shotgun (WGS) entry which is preliminary data.</text>
</comment>
<reference evidence="1 2" key="1">
    <citation type="submission" date="2020-09" db="EMBL/GenBank/DDBJ databases">
        <title>Genome sequences of type strains of Chitinophaga qingshengii and Chitinophaga varians.</title>
        <authorList>
            <person name="Kittiwongwattana C."/>
        </authorList>
    </citation>
    <scope>NUCLEOTIDE SEQUENCE [LARGE SCALE GENOMIC DNA]</scope>
    <source>
        <strain evidence="1 2">JCM 30026</strain>
    </source>
</reference>
<dbReference type="EMBL" id="JACVFC010000001">
    <property type="protein sequence ID" value="MBC9928873.1"/>
    <property type="molecule type" value="Genomic_DNA"/>
</dbReference>
<name>A0ABR7TH74_9BACT</name>
<organism evidence="1 2">
    <name type="scientific">Chitinophaga qingshengii</name>
    <dbReference type="NCBI Taxonomy" id="1569794"/>
    <lineage>
        <taxon>Bacteria</taxon>
        <taxon>Pseudomonadati</taxon>
        <taxon>Bacteroidota</taxon>
        <taxon>Chitinophagia</taxon>
        <taxon>Chitinophagales</taxon>
        <taxon>Chitinophagaceae</taxon>
        <taxon>Chitinophaga</taxon>
    </lineage>
</organism>